<dbReference type="STRING" id="384616.Pisl_0196"/>
<evidence type="ECO:0000313" key="6">
    <source>
        <dbReference type="Proteomes" id="UP000002595"/>
    </source>
</evidence>
<dbReference type="InterPro" id="IPR023430">
    <property type="entry name" value="Pept_HybD-like_dom_sf"/>
</dbReference>
<dbReference type="eggNOG" id="arCOG04429">
    <property type="taxonomic scope" value="Archaea"/>
</dbReference>
<dbReference type="Gene3D" id="3.40.50.1450">
    <property type="entry name" value="HybD-like"/>
    <property type="match status" value="1"/>
</dbReference>
<evidence type="ECO:0000313" key="5">
    <source>
        <dbReference type="EMBL" id="ABL87378.1"/>
    </source>
</evidence>
<proteinExistence type="inferred from homology"/>
<dbReference type="RefSeq" id="WP_011761955.1">
    <property type="nucleotide sequence ID" value="NC_008701.1"/>
</dbReference>
<dbReference type="GO" id="GO:0016485">
    <property type="term" value="P:protein processing"/>
    <property type="evidence" value="ECO:0007669"/>
    <property type="project" value="TreeGrafter"/>
</dbReference>
<dbReference type="OrthoDB" id="44145at2157"/>
<keyword evidence="6" id="KW-1185">Reference proteome</keyword>
<protein>
    <submittedName>
        <fullName evidence="5">Hydrogenase maturation protease</fullName>
    </submittedName>
</protein>
<reference evidence="5" key="1">
    <citation type="submission" date="2006-12" db="EMBL/GenBank/DDBJ databases">
        <title>Complete sequence of Pyrobaculum islandicum DSM 4184.</title>
        <authorList>
            <person name="Copeland A."/>
            <person name="Lucas S."/>
            <person name="Lapidus A."/>
            <person name="Barry K."/>
            <person name="Detter J.C."/>
            <person name="Glavina del Rio T."/>
            <person name="Dalin E."/>
            <person name="Tice H."/>
            <person name="Pitluck S."/>
            <person name="Meincke L."/>
            <person name="Brettin T."/>
            <person name="Bruce D."/>
            <person name="Han C."/>
            <person name="Tapia R."/>
            <person name="Gilna P."/>
            <person name="Schmutz J."/>
            <person name="Larimer F."/>
            <person name="Land M."/>
            <person name="Hauser L."/>
            <person name="Kyrpides N."/>
            <person name="Mikhailova N."/>
            <person name="Cozen A.E."/>
            <person name="Fitz-Gibbon S.T."/>
            <person name="House C.H."/>
            <person name="Saltikov C."/>
            <person name="Lowe T."/>
            <person name="Richardson P."/>
        </authorList>
    </citation>
    <scope>NUCLEOTIDE SEQUENCE [LARGE SCALE GENOMIC DNA]</scope>
    <source>
        <strain evidence="5">DSM 4184</strain>
    </source>
</reference>
<dbReference type="EMBL" id="CP000504">
    <property type="protein sequence ID" value="ABL87378.1"/>
    <property type="molecule type" value="Genomic_DNA"/>
</dbReference>
<dbReference type="PANTHER" id="PTHR30302:SF1">
    <property type="entry name" value="HYDROGENASE 2 MATURATION PROTEASE"/>
    <property type="match status" value="1"/>
</dbReference>
<dbReference type="GO" id="GO:0008047">
    <property type="term" value="F:enzyme activator activity"/>
    <property type="evidence" value="ECO:0007669"/>
    <property type="project" value="InterPro"/>
</dbReference>
<dbReference type="InterPro" id="IPR000671">
    <property type="entry name" value="Peptidase_A31"/>
</dbReference>
<keyword evidence="2 5" id="KW-0645">Protease</keyword>
<evidence type="ECO:0000256" key="2">
    <source>
        <dbReference type="ARBA" id="ARBA00022670"/>
    </source>
</evidence>
<keyword evidence="3" id="KW-0064">Aspartyl protease</keyword>
<dbReference type="GO" id="GO:0004190">
    <property type="term" value="F:aspartic-type endopeptidase activity"/>
    <property type="evidence" value="ECO:0007669"/>
    <property type="project" value="UniProtKB-KW"/>
</dbReference>
<dbReference type="Pfam" id="PF01750">
    <property type="entry name" value="HycI"/>
    <property type="match status" value="1"/>
</dbReference>
<evidence type="ECO:0000256" key="1">
    <source>
        <dbReference type="ARBA" id="ARBA00006814"/>
    </source>
</evidence>
<evidence type="ECO:0000256" key="3">
    <source>
        <dbReference type="ARBA" id="ARBA00022750"/>
    </source>
</evidence>
<keyword evidence="4" id="KW-0378">Hydrolase</keyword>
<name>A1RQZ6_PYRIL</name>
<dbReference type="GeneID" id="4617055"/>
<evidence type="ECO:0000256" key="4">
    <source>
        <dbReference type="ARBA" id="ARBA00022801"/>
    </source>
</evidence>
<comment type="similarity">
    <text evidence="1">Belongs to the peptidase A31 family.</text>
</comment>
<dbReference type="CDD" id="cd06070">
    <property type="entry name" value="H2MP_like-2"/>
    <property type="match status" value="1"/>
</dbReference>
<dbReference type="HOGENOM" id="CLU_099037_0_2_2"/>
<organism evidence="5 6">
    <name type="scientific">Pyrobaculum islandicum (strain DSM 4184 / JCM 9189 / GEO3)</name>
    <dbReference type="NCBI Taxonomy" id="384616"/>
    <lineage>
        <taxon>Archaea</taxon>
        <taxon>Thermoproteota</taxon>
        <taxon>Thermoprotei</taxon>
        <taxon>Thermoproteales</taxon>
        <taxon>Thermoproteaceae</taxon>
        <taxon>Pyrobaculum</taxon>
    </lineage>
</organism>
<dbReference type="KEGG" id="pis:Pisl_0196"/>
<dbReference type="NCBIfam" id="TIGR00072">
    <property type="entry name" value="hydrog_prot"/>
    <property type="match status" value="1"/>
</dbReference>
<dbReference type="PANTHER" id="PTHR30302">
    <property type="entry name" value="HYDROGENASE 1 MATURATION PROTEASE"/>
    <property type="match status" value="1"/>
</dbReference>
<dbReference type="SUPFAM" id="SSF53163">
    <property type="entry name" value="HybD-like"/>
    <property type="match status" value="1"/>
</dbReference>
<sequence length="171" mass="18753">MLLVVGLGNVVYGDDGFGSCLAQVLSHYNDFVFDGNAHGIGVLGTLADYDILVFLDIDVRLPPGAVAIERVEGSLTLQETRLIDAHRTPPSLLVGYLRAMGRDPKAYIIAVGPKTLEPFSPPSQEVIKAVPIAVEELKKLLAQFGVELKIGENVVEEFKNCYRRALRYERV</sequence>
<gene>
    <name evidence="5" type="ordered locus">Pisl_0196</name>
</gene>
<accession>A1RQZ6</accession>
<dbReference type="AlphaFoldDB" id="A1RQZ6"/>
<dbReference type="Proteomes" id="UP000002595">
    <property type="component" value="Chromosome"/>
</dbReference>